<sequence length="211" mass="24225">METIAQQWRPQTPLTLDYVQNHTIPTFAGMRFCVPPKTWAPGIGNETIDASNDLVIVCRLTEFPTLTRSADVESVGVLHTSYHVSSIPPIIHTWNHVSPLASPRDFLRIFPRLRVLYIIVKPQDVNNIDPQMTNYRRDYARTVNQVPAKTFNARQRIYYEVPEVMCRGLESTYQRVMDASVATRRGTDLSPLVIRVMTWKQAPGVRGRFDR</sequence>
<dbReference type="OrthoDB" id="5022951at2759"/>
<protein>
    <submittedName>
        <fullName evidence="1">Uncharacterized protein</fullName>
    </submittedName>
</protein>
<dbReference type="AlphaFoldDB" id="A0A2K0WE47"/>
<reference evidence="1 2" key="1">
    <citation type="submission" date="2017-06" db="EMBL/GenBank/DDBJ databases">
        <title>Genome of Fusarium nygamai isolate CS10214.</title>
        <authorList>
            <person name="Gardiner D.M."/>
            <person name="Obanor F."/>
            <person name="Kazan K."/>
        </authorList>
    </citation>
    <scope>NUCLEOTIDE SEQUENCE [LARGE SCALE GENOMIC DNA]</scope>
    <source>
        <strain evidence="1 2">CS10214</strain>
    </source>
</reference>
<accession>A0A2K0WE47</accession>
<dbReference type="Proteomes" id="UP000236664">
    <property type="component" value="Unassembled WGS sequence"/>
</dbReference>
<evidence type="ECO:0000313" key="2">
    <source>
        <dbReference type="Proteomes" id="UP000236664"/>
    </source>
</evidence>
<name>A0A2K0WE47_GIBNY</name>
<proteinExistence type="predicted"/>
<dbReference type="EMBL" id="MTQA01000077">
    <property type="protein sequence ID" value="PNP80542.1"/>
    <property type="molecule type" value="Genomic_DNA"/>
</dbReference>
<comment type="caution">
    <text evidence="1">The sequence shown here is derived from an EMBL/GenBank/DDBJ whole genome shotgun (WGS) entry which is preliminary data.</text>
</comment>
<organism evidence="1 2">
    <name type="scientific">Gibberella nygamai</name>
    <name type="common">Bean root rot disease fungus</name>
    <name type="synonym">Fusarium nygamai</name>
    <dbReference type="NCBI Taxonomy" id="42673"/>
    <lineage>
        <taxon>Eukaryota</taxon>
        <taxon>Fungi</taxon>
        <taxon>Dikarya</taxon>
        <taxon>Ascomycota</taxon>
        <taxon>Pezizomycotina</taxon>
        <taxon>Sordariomycetes</taxon>
        <taxon>Hypocreomycetidae</taxon>
        <taxon>Hypocreales</taxon>
        <taxon>Nectriaceae</taxon>
        <taxon>Fusarium</taxon>
        <taxon>Fusarium fujikuroi species complex</taxon>
    </lineage>
</organism>
<keyword evidence="2" id="KW-1185">Reference proteome</keyword>
<evidence type="ECO:0000313" key="1">
    <source>
        <dbReference type="EMBL" id="PNP80542.1"/>
    </source>
</evidence>
<gene>
    <name evidence="1" type="ORF">FNYG_06141</name>
</gene>